<organism evidence="1 2">
    <name type="scientific">Fusarium torreyae</name>
    <dbReference type="NCBI Taxonomy" id="1237075"/>
    <lineage>
        <taxon>Eukaryota</taxon>
        <taxon>Fungi</taxon>
        <taxon>Dikarya</taxon>
        <taxon>Ascomycota</taxon>
        <taxon>Pezizomycotina</taxon>
        <taxon>Sordariomycetes</taxon>
        <taxon>Hypocreomycetidae</taxon>
        <taxon>Hypocreales</taxon>
        <taxon>Nectriaceae</taxon>
        <taxon>Fusarium</taxon>
    </lineage>
</organism>
<gene>
    <name evidence="1" type="ORF">NW762_012409</name>
</gene>
<dbReference type="Proteomes" id="UP001152049">
    <property type="component" value="Unassembled WGS sequence"/>
</dbReference>
<evidence type="ECO:0000313" key="2">
    <source>
        <dbReference type="Proteomes" id="UP001152049"/>
    </source>
</evidence>
<accession>A0A9W8V8Q3</accession>
<dbReference type="AlphaFoldDB" id="A0A9W8V8Q3"/>
<evidence type="ECO:0000313" key="1">
    <source>
        <dbReference type="EMBL" id="KAJ4249077.1"/>
    </source>
</evidence>
<reference evidence="1" key="1">
    <citation type="submission" date="2022-09" db="EMBL/GenBank/DDBJ databases">
        <title>Fusarium specimens isolated from Avocado Roots.</title>
        <authorList>
            <person name="Stajich J."/>
            <person name="Roper C."/>
            <person name="Heimlech-Rivalta G."/>
        </authorList>
    </citation>
    <scope>NUCLEOTIDE SEQUENCE</scope>
    <source>
        <strain evidence="1">CF00136</strain>
    </source>
</reference>
<sequence length="374" mass="42346">MTLDYDILGDLPIDLPLQDLLGAPTNTGHANHGAADVVVDDQDFPIDPQMVNNSPEVQDHQIIPGHGSSESEVSGDLADEECLATYRAMAPFCSWHSYDPKKPLHYLVKRFKSFVNDIATYNKTPFLHQYLYRDQTPSCILLCFMTATFYANRNKNNMPMVMQALHERALDLIDTEMGRAEVTPIQSLARTQALFVYQIMRLLDGDIILRSRSEKDSLLLAKRLDDLCKVRDNLECMTEPSVFTKTTAPEWHQWVFAESVRRTIVLGYTFITIYQVMNDPSGADDPGAWAHIHRWTLSHHLWEAASASDFERVWKDKPRFVISNYCLANFLENGRGEDVDRFAEILLSAYLGVDETANLVSVRSTPASSHGIDS</sequence>
<keyword evidence="2" id="KW-1185">Reference proteome</keyword>
<name>A0A9W8V8Q3_9HYPO</name>
<dbReference type="EMBL" id="JAOQAZ010000034">
    <property type="protein sequence ID" value="KAJ4249077.1"/>
    <property type="molecule type" value="Genomic_DNA"/>
</dbReference>
<protein>
    <recommendedName>
        <fullName evidence="3">Transcription factor domain-containing protein</fullName>
    </recommendedName>
</protein>
<proteinExistence type="predicted"/>
<comment type="caution">
    <text evidence="1">The sequence shown here is derived from an EMBL/GenBank/DDBJ whole genome shotgun (WGS) entry which is preliminary data.</text>
</comment>
<evidence type="ECO:0008006" key="3">
    <source>
        <dbReference type="Google" id="ProtNLM"/>
    </source>
</evidence>
<dbReference type="OrthoDB" id="9930022at2759"/>